<comment type="function">
    <text evidence="6">Specifically methylates the adenine in position 37 of tRNA(1)(Val) (anticodon cmo5UAC).</text>
</comment>
<keyword evidence="3 6" id="KW-0808">Transferase</keyword>
<dbReference type="InterPro" id="IPR029063">
    <property type="entry name" value="SAM-dependent_MTases_sf"/>
</dbReference>
<dbReference type="EC" id="2.1.1.223" evidence="6"/>
<keyword evidence="2 6" id="KW-0489">Methyltransferase</keyword>
<keyword evidence="9" id="KW-1185">Reference proteome</keyword>
<evidence type="ECO:0000313" key="9">
    <source>
        <dbReference type="Proteomes" id="UP001168528"/>
    </source>
</evidence>
<dbReference type="PANTHER" id="PTHR47739">
    <property type="entry name" value="TRNA1(VAL) (ADENINE(37)-N6)-METHYLTRANSFERASE"/>
    <property type="match status" value="1"/>
</dbReference>
<dbReference type="SUPFAM" id="SSF53335">
    <property type="entry name" value="S-adenosyl-L-methionine-dependent methyltransferases"/>
    <property type="match status" value="1"/>
</dbReference>
<keyword evidence="5 6" id="KW-0819">tRNA processing</keyword>
<dbReference type="Pfam" id="PF05175">
    <property type="entry name" value="MTS"/>
    <property type="match status" value="1"/>
</dbReference>
<dbReference type="Gene3D" id="3.40.50.150">
    <property type="entry name" value="Vaccinia Virus protein VP39"/>
    <property type="match status" value="1"/>
</dbReference>
<name>A0ABT8R4N6_9BACT</name>
<sequence length="236" mass="26836">MSNSYFQFKQFRIQQDKTAMKVCTDSCILGAYVRVAQAKQILDIGTGTGLLALMVAQRSQAQIDAVEIDKAAAEQATENVADSPFADRIRVHSSSIQAYSVRCRKKYDVVISNPPFFSNHLKRKEFSQNVALHSESLQLSELAIITSYLLEKEGSFIVMLPVHETNLLEAAAEEVNLYPYEKLHILEKYKGRQLRIITSFAFNPQPCVERTLYIKTLEGTYTPDFVSLLQPYYLYM</sequence>
<feature type="domain" description="Methyltransferase small" evidence="7">
    <location>
        <begin position="32"/>
        <end position="129"/>
    </location>
</feature>
<dbReference type="CDD" id="cd02440">
    <property type="entry name" value="AdoMet_MTases"/>
    <property type="match status" value="1"/>
</dbReference>
<organism evidence="8 9">
    <name type="scientific">Rhodocytophaga aerolata</name>
    <dbReference type="NCBI Taxonomy" id="455078"/>
    <lineage>
        <taxon>Bacteria</taxon>
        <taxon>Pseudomonadati</taxon>
        <taxon>Bacteroidota</taxon>
        <taxon>Cytophagia</taxon>
        <taxon>Cytophagales</taxon>
        <taxon>Rhodocytophagaceae</taxon>
        <taxon>Rhodocytophaga</taxon>
    </lineage>
</organism>
<dbReference type="HAMAP" id="MF_01872">
    <property type="entry name" value="tRNA_methyltr_YfiC"/>
    <property type="match status" value="1"/>
</dbReference>
<dbReference type="PROSITE" id="PS00092">
    <property type="entry name" value="N6_MTASE"/>
    <property type="match status" value="1"/>
</dbReference>
<keyword evidence="1 6" id="KW-0963">Cytoplasm</keyword>
<dbReference type="InterPro" id="IPR022882">
    <property type="entry name" value="tRNA_adenine-N6_MeTrfase"/>
</dbReference>
<dbReference type="Proteomes" id="UP001168528">
    <property type="component" value="Unassembled WGS sequence"/>
</dbReference>
<proteinExistence type="inferred from homology"/>
<accession>A0ABT8R4N6</accession>
<dbReference type="InterPro" id="IPR050210">
    <property type="entry name" value="tRNA_Adenine-N(6)_MTase"/>
</dbReference>
<evidence type="ECO:0000259" key="7">
    <source>
        <dbReference type="Pfam" id="PF05175"/>
    </source>
</evidence>
<protein>
    <recommendedName>
        <fullName evidence="6">tRNA1(Val) (adenine(37)-N6)-methyltransferase</fullName>
        <ecNumber evidence="6">2.1.1.223</ecNumber>
    </recommendedName>
    <alternativeName>
        <fullName evidence="6">tRNA m6A37 methyltransferase</fullName>
    </alternativeName>
</protein>
<dbReference type="InterPro" id="IPR002052">
    <property type="entry name" value="DNA_methylase_N6_adenine_CS"/>
</dbReference>
<comment type="similarity">
    <text evidence="6">Belongs to the methyltransferase superfamily. tRNA (adenine-N(6)-)-methyltransferase family.</text>
</comment>
<dbReference type="GO" id="GO:0008168">
    <property type="term" value="F:methyltransferase activity"/>
    <property type="evidence" value="ECO:0007669"/>
    <property type="project" value="UniProtKB-KW"/>
</dbReference>
<evidence type="ECO:0000256" key="2">
    <source>
        <dbReference type="ARBA" id="ARBA00022603"/>
    </source>
</evidence>
<dbReference type="RefSeq" id="WP_302037854.1">
    <property type="nucleotide sequence ID" value="NZ_JAUKPO010000006.1"/>
</dbReference>
<evidence type="ECO:0000256" key="4">
    <source>
        <dbReference type="ARBA" id="ARBA00022691"/>
    </source>
</evidence>
<dbReference type="PANTHER" id="PTHR47739:SF1">
    <property type="entry name" value="TRNA1(VAL) (ADENINE(37)-N6)-METHYLTRANSFERASE"/>
    <property type="match status" value="1"/>
</dbReference>
<gene>
    <name evidence="8" type="ORF">Q0590_12350</name>
</gene>
<evidence type="ECO:0000256" key="5">
    <source>
        <dbReference type="ARBA" id="ARBA00022694"/>
    </source>
</evidence>
<evidence type="ECO:0000256" key="3">
    <source>
        <dbReference type="ARBA" id="ARBA00022679"/>
    </source>
</evidence>
<reference evidence="8" key="1">
    <citation type="submission" date="2023-07" db="EMBL/GenBank/DDBJ databases">
        <title>The genome sequence of Rhodocytophaga aerolata KACC 12507.</title>
        <authorList>
            <person name="Zhang X."/>
        </authorList>
    </citation>
    <scope>NUCLEOTIDE SEQUENCE</scope>
    <source>
        <strain evidence="8">KACC 12507</strain>
    </source>
</reference>
<comment type="catalytic activity">
    <reaction evidence="6">
        <text>adenosine(37) in tRNA1(Val) + S-adenosyl-L-methionine = N(6)-methyladenosine(37) in tRNA1(Val) + S-adenosyl-L-homocysteine + H(+)</text>
        <dbReference type="Rhea" id="RHEA:43160"/>
        <dbReference type="Rhea" id="RHEA-COMP:10369"/>
        <dbReference type="Rhea" id="RHEA-COMP:10370"/>
        <dbReference type="ChEBI" id="CHEBI:15378"/>
        <dbReference type="ChEBI" id="CHEBI:57856"/>
        <dbReference type="ChEBI" id="CHEBI:59789"/>
        <dbReference type="ChEBI" id="CHEBI:74411"/>
        <dbReference type="ChEBI" id="CHEBI:74449"/>
        <dbReference type="EC" id="2.1.1.223"/>
    </reaction>
</comment>
<evidence type="ECO:0000256" key="1">
    <source>
        <dbReference type="ARBA" id="ARBA00022490"/>
    </source>
</evidence>
<dbReference type="GO" id="GO:0032259">
    <property type="term" value="P:methylation"/>
    <property type="evidence" value="ECO:0007669"/>
    <property type="project" value="UniProtKB-KW"/>
</dbReference>
<dbReference type="EMBL" id="JAUKPO010000006">
    <property type="protein sequence ID" value="MDO1447050.1"/>
    <property type="molecule type" value="Genomic_DNA"/>
</dbReference>
<comment type="caution">
    <text evidence="8">The sequence shown here is derived from an EMBL/GenBank/DDBJ whole genome shotgun (WGS) entry which is preliminary data.</text>
</comment>
<keyword evidence="4 6" id="KW-0949">S-adenosyl-L-methionine</keyword>
<evidence type="ECO:0000256" key="6">
    <source>
        <dbReference type="HAMAP-Rule" id="MF_01872"/>
    </source>
</evidence>
<evidence type="ECO:0000313" key="8">
    <source>
        <dbReference type="EMBL" id="MDO1447050.1"/>
    </source>
</evidence>
<comment type="subcellular location">
    <subcellularLocation>
        <location evidence="6">Cytoplasm</location>
    </subcellularLocation>
</comment>
<dbReference type="InterPro" id="IPR007848">
    <property type="entry name" value="Small_mtfrase_dom"/>
</dbReference>